<dbReference type="Pfam" id="PF21133">
    <property type="entry name" value="CAA_C"/>
    <property type="match status" value="1"/>
</dbReference>
<dbReference type="InterPro" id="IPR006116">
    <property type="entry name" value="NT_2-5OAS_ClassI-CCAase"/>
</dbReference>
<feature type="binding site" evidence="10">
    <location>
        <position position="61"/>
    </location>
    <ligand>
        <name>ATP</name>
        <dbReference type="ChEBI" id="CHEBI:30616"/>
    </ligand>
</feature>
<comment type="cofactor">
    <cofactor evidence="10">
        <name>Mg(2+)</name>
        <dbReference type="ChEBI" id="CHEBI:18420"/>
    </cofactor>
</comment>
<feature type="binding site" evidence="10">
    <location>
        <position position="61"/>
    </location>
    <ligand>
        <name>CTP</name>
        <dbReference type="ChEBI" id="CHEBI:37563"/>
    </ligand>
</feature>
<comment type="caution">
    <text evidence="14">The sequence shown here is derived from an EMBL/GenBank/DDBJ whole genome shotgun (WGS) entry which is preliminary data.</text>
</comment>
<dbReference type="InterPro" id="IPR008229">
    <property type="entry name" value="CCA-adding_arc"/>
</dbReference>
<evidence type="ECO:0000256" key="7">
    <source>
        <dbReference type="ARBA" id="ARBA00022840"/>
    </source>
</evidence>
<evidence type="ECO:0000259" key="11">
    <source>
        <dbReference type="Pfam" id="PF01909"/>
    </source>
</evidence>
<evidence type="ECO:0000256" key="10">
    <source>
        <dbReference type="HAMAP-Rule" id="MF_01264"/>
    </source>
</evidence>
<feature type="binding site" evidence="10">
    <location>
        <position position="72"/>
    </location>
    <ligand>
        <name>Mg(2+)</name>
        <dbReference type="ChEBI" id="CHEBI:18420"/>
    </ligand>
</feature>
<evidence type="ECO:0000259" key="13">
    <source>
        <dbReference type="Pfam" id="PF21133"/>
    </source>
</evidence>
<dbReference type="PANTHER" id="PTHR39643">
    <property type="entry name" value="CCA-ADDING ENZYME"/>
    <property type="match status" value="1"/>
</dbReference>
<dbReference type="SUPFAM" id="SSF81631">
    <property type="entry name" value="PAP/OAS1 substrate-binding domain"/>
    <property type="match status" value="1"/>
</dbReference>
<dbReference type="GO" id="GO:0005524">
    <property type="term" value="F:ATP binding"/>
    <property type="evidence" value="ECO:0007669"/>
    <property type="project" value="UniProtKB-UniRule"/>
</dbReference>
<sequence length="464" mass="51854">MSDEDTDFDAVVASVADKVVPDENERAALDVAVERLTERTIEALSTLPVDAEVMQAGSTARGTWLAGGRDIDLFVCFSPTLDSDELEKYGLEIGHAVLPEGREEFAEHPYVVGEFEGFAVDLVPCYAVEEAADIQSSVDRTPFHTRYLRERMTPELARDVRICKQFMRGSGVYGSDLKTEGFSGYLTELLVLEYDGFRPLVEAAADWSPPIAFDPENHGGETVAAAGDQFDDPVVVIDPTDPDRNVAAVLSRANVARFQHFAREVVDTPHESLFFPRKREQLSTTEIRAEFDARGTTALALRFERPDIVDDQLWPQLERSREGIADELDRCGFDVFRTAAFAAEQDLLLLFELAVAERPQVERHTGPPVQVRKHAQRFHDAYADGDASGPFIEDDRYVVERERSVTSARSFLESDALFDVSLGVHIDDAMADEYELLDSDEMATLTDQFGQALTRYLSPTVRQW</sequence>
<dbReference type="PROSITE" id="PS50152">
    <property type="entry name" value="25A_SYNTH_3"/>
    <property type="match status" value="1"/>
</dbReference>
<evidence type="ECO:0000259" key="12">
    <source>
        <dbReference type="Pfam" id="PF09249"/>
    </source>
</evidence>
<dbReference type="PIRSF" id="PIRSF005335">
    <property type="entry name" value="CCA_arch"/>
    <property type="match status" value="1"/>
</dbReference>
<dbReference type="Gene3D" id="3.30.70.1550">
    <property type="entry name" value="Archaeal tRNA CCA-adding enzyme catalytic domain"/>
    <property type="match status" value="1"/>
</dbReference>
<comment type="miscellaneous">
    <text evidence="10">A single active site specifically recognizes both ATP and CTP and is responsible for their addition.</text>
</comment>
<keyword evidence="3 10" id="KW-0548">Nucleotidyltransferase</keyword>
<protein>
    <recommendedName>
        <fullName evidence="10">CCA-adding enzyme</fullName>
        <ecNumber evidence="10">2.7.7.72</ecNumber>
    </recommendedName>
    <alternativeName>
        <fullName evidence="10">CCA tRNA nucleotidyltransferase</fullName>
    </alternativeName>
    <alternativeName>
        <fullName evidence="10">tRNA CCA-pyrophosphorylase</fullName>
    </alternativeName>
    <alternativeName>
        <fullName evidence="10">tRNA adenylyl-/cytidylyl- transferase</fullName>
    </alternativeName>
    <alternativeName>
        <fullName evidence="10">tRNA nucleotidyltransferase</fullName>
    </alternativeName>
    <alternativeName>
        <fullName evidence="10">tRNA-NT</fullName>
    </alternativeName>
</protein>
<dbReference type="AlphaFoldDB" id="A0ABD5X3Q2"/>
<comment type="similarity">
    <text evidence="10">Belongs to the tRNA nucleotidyltransferase/poly(A) polymerase family. Archaeal CCA-adding enzyme subfamily.</text>
</comment>
<evidence type="ECO:0000256" key="3">
    <source>
        <dbReference type="ARBA" id="ARBA00022695"/>
    </source>
</evidence>
<keyword evidence="6 10" id="KW-0692">RNA repair</keyword>
<dbReference type="Gene3D" id="1.10.1410.30">
    <property type="entry name" value="CCA tRNA nucleotidyltransferase, domain 2"/>
    <property type="match status" value="1"/>
</dbReference>
<dbReference type="RefSeq" id="WP_267637787.1">
    <property type="nucleotide sequence ID" value="NZ_JAODIY010000010.1"/>
</dbReference>
<dbReference type="HAMAP" id="MF_01264">
    <property type="entry name" value="CCA_arch"/>
    <property type="match status" value="1"/>
</dbReference>
<dbReference type="InterPro" id="IPR043519">
    <property type="entry name" value="NT_sf"/>
</dbReference>
<dbReference type="EMBL" id="JBHSZQ010000001">
    <property type="protein sequence ID" value="MFC7124498.1"/>
    <property type="molecule type" value="Genomic_DNA"/>
</dbReference>
<dbReference type="GO" id="GO:0001680">
    <property type="term" value="P:tRNA 3'-terminal CCA addition"/>
    <property type="evidence" value="ECO:0007669"/>
    <property type="project" value="UniProtKB-UniRule"/>
</dbReference>
<dbReference type="GO" id="GO:0042245">
    <property type="term" value="P:RNA repair"/>
    <property type="evidence" value="ECO:0007669"/>
    <property type="project" value="UniProtKB-KW"/>
</dbReference>
<comment type="catalytic activity">
    <reaction evidence="10">
        <text>a tRNA precursor + 2 CTP + ATP = a tRNA with a 3' CCA end + 3 diphosphate</text>
        <dbReference type="Rhea" id="RHEA:14433"/>
        <dbReference type="Rhea" id="RHEA-COMP:10465"/>
        <dbReference type="Rhea" id="RHEA-COMP:10468"/>
        <dbReference type="ChEBI" id="CHEBI:30616"/>
        <dbReference type="ChEBI" id="CHEBI:33019"/>
        <dbReference type="ChEBI" id="CHEBI:37563"/>
        <dbReference type="ChEBI" id="CHEBI:74896"/>
        <dbReference type="ChEBI" id="CHEBI:83071"/>
        <dbReference type="EC" id="2.7.7.72"/>
    </reaction>
</comment>
<evidence type="ECO:0000313" key="14">
    <source>
        <dbReference type="EMBL" id="MFC7124498.1"/>
    </source>
</evidence>
<comment type="function">
    <text evidence="10">Catalyzes the addition and repair of the essential 3'-terminal CCA sequence in tRNAs without using a nucleic acid template. Adds these three nucleotides in the order of C, C, and A to the tRNA nucleotide-73, using CTP and ATP as substrates and producing inorganic pyrophosphate. tRNA 3'-terminal CCA addition is required both for tRNA processing and repair. Also involved in tRNA surveillance by mediating tandem CCA addition to generate a CCACCA at the 3' terminus of unstable tRNAs. While stable tRNAs receive only 3'-terminal CCA, unstable tRNAs are marked with CCACCA and rapidly degraded.</text>
</comment>
<feature type="binding site" evidence="10">
    <location>
        <position position="173"/>
    </location>
    <ligand>
        <name>CTP</name>
        <dbReference type="ChEBI" id="CHEBI:37563"/>
    </ligand>
</feature>
<keyword evidence="2 10" id="KW-0819">tRNA processing</keyword>
<dbReference type="GO" id="GO:0000049">
    <property type="term" value="F:tRNA binding"/>
    <property type="evidence" value="ECO:0007669"/>
    <property type="project" value="UniProtKB-UniRule"/>
</dbReference>
<comment type="catalytic activity">
    <reaction evidence="10">
        <text>a tRNA with a 3' CCA end + 2 CTP + ATP = a tRNA with a 3' CCACCA end + 3 diphosphate</text>
        <dbReference type="Rhea" id="RHEA:76235"/>
        <dbReference type="Rhea" id="RHEA-COMP:10468"/>
        <dbReference type="Rhea" id="RHEA-COMP:18655"/>
        <dbReference type="ChEBI" id="CHEBI:30616"/>
        <dbReference type="ChEBI" id="CHEBI:33019"/>
        <dbReference type="ChEBI" id="CHEBI:37563"/>
        <dbReference type="ChEBI" id="CHEBI:83071"/>
        <dbReference type="ChEBI" id="CHEBI:195187"/>
    </reaction>
</comment>
<dbReference type="InterPro" id="IPR042090">
    <property type="entry name" value="CCA_tRNA_nucleotrans_2"/>
</dbReference>
<feature type="domain" description="tRNA nucleotidyltransferase substrate binding" evidence="12">
    <location>
        <begin position="159"/>
        <end position="275"/>
    </location>
</feature>
<evidence type="ECO:0000256" key="1">
    <source>
        <dbReference type="ARBA" id="ARBA00022679"/>
    </source>
</evidence>
<dbReference type="InterPro" id="IPR048833">
    <property type="entry name" value="CAA_C"/>
</dbReference>
<dbReference type="Proteomes" id="UP001596414">
    <property type="component" value="Unassembled WGS sequence"/>
</dbReference>
<evidence type="ECO:0000256" key="4">
    <source>
        <dbReference type="ARBA" id="ARBA00022723"/>
    </source>
</evidence>
<evidence type="ECO:0000256" key="2">
    <source>
        <dbReference type="ARBA" id="ARBA00022694"/>
    </source>
</evidence>
<dbReference type="GO" id="GO:0000287">
    <property type="term" value="F:magnesium ion binding"/>
    <property type="evidence" value="ECO:0007669"/>
    <property type="project" value="UniProtKB-UniRule"/>
</dbReference>
<evidence type="ECO:0000256" key="5">
    <source>
        <dbReference type="ARBA" id="ARBA00022741"/>
    </source>
</evidence>
<dbReference type="EC" id="2.7.7.72" evidence="10"/>
<keyword evidence="5 10" id="KW-0547">Nucleotide-binding</keyword>
<dbReference type="CDD" id="cd05400">
    <property type="entry name" value="NT_2-5OAS_ClassI-CCAase"/>
    <property type="match status" value="1"/>
</dbReference>
<dbReference type="GO" id="GO:0004810">
    <property type="term" value="F:CCA tRNA nucleotidyltransferase activity"/>
    <property type="evidence" value="ECO:0007669"/>
    <property type="project" value="UniProtKB-UniRule"/>
</dbReference>
<evidence type="ECO:0000313" key="15">
    <source>
        <dbReference type="Proteomes" id="UP001596414"/>
    </source>
</evidence>
<dbReference type="NCBIfam" id="TIGR03671">
    <property type="entry name" value="cca_archaeal"/>
    <property type="match status" value="1"/>
</dbReference>
<keyword evidence="7 10" id="KW-0067">ATP-binding</keyword>
<dbReference type="Gene3D" id="3.30.460.10">
    <property type="entry name" value="Beta Polymerase, domain 2"/>
    <property type="match status" value="1"/>
</dbReference>
<feature type="binding site" evidence="10">
    <location>
        <position position="173"/>
    </location>
    <ligand>
        <name>ATP</name>
        <dbReference type="ChEBI" id="CHEBI:30616"/>
    </ligand>
</feature>
<feature type="binding site" evidence="10">
    <location>
        <position position="58"/>
    </location>
    <ligand>
        <name>CTP</name>
        <dbReference type="ChEBI" id="CHEBI:37563"/>
    </ligand>
</feature>
<feature type="binding site" evidence="10">
    <location>
        <position position="144"/>
    </location>
    <ligand>
        <name>CTP</name>
        <dbReference type="ChEBI" id="CHEBI:37563"/>
    </ligand>
</feature>
<dbReference type="SUPFAM" id="SSF81301">
    <property type="entry name" value="Nucleotidyltransferase"/>
    <property type="match status" value="1"/>
</dbReference>
<feature type="binding site" evidence="10">
    <location>
        <position position="164"/>
    </location>
    <ligand>
        <name>CTP</name>
        <dbReference type="ChEBI" id="CHEBI:37563"/>
    </ligand>
</feature>
<comment type="subunit">
    <text evidence="10">Homodimer.</text>
</comment>
<feature type="domain" description="CCA-adding enzyme C-terminal" evidence="13">
    <location>
        <begin position="294"/>
        <end position="437"/>
    </location>
</feature>
<evidence type="ECO:0000256" key="6">
    <source>
        <dbReference type="ARBA" id="ARBA00022800"/>
    </source>
</evidence>
<feature type="binding site" evidence="10">
    <location>
        <position position="144"/>
    </location>
    <ligand>
        <name>ATP</name>
        <dbReference type="ChEBI" id="CHEBI:30616"/>
    </ligand>
</feature>
<accession>A0ABD5X3Q2</accession>
<feature type="domain" description="Polymerase nucleotidyl transferase" evidence="11">
    <location>
        <begin position="39"/>
        <end position="144"/>
    </location>
</feature>
<gene>
    <name evidence="10 14" type="primary">cca</name>
    <name evidence="14" type="ORF">ACFQJ7_00365</name>
</gene>
<keyword evidence="1 10" id="KW-0808">Transferase</keyword>
<organism evidence="14 15">
    <name type="scientific">Halovenus rubra</name>
    <dbReference type="NCBI Taxonomy" id="869890"/>
    <lineage>
        <taxon>Archaea</taxon>
        <taxon>Methanobacteriati</taxon>
        <taxon>Methanobacteriota</taxon>
        <taxon>Stenosarchaea group</taxon>
        <taxon>Halobacteria</taxon>
        <taxon>Halobacteriales</taxon>
        <taxon>Haloarculaceae</taxon>
        <taxon>Halovenus</taxon>
    </lineage>
</organism>
<feature type="binding site" evidence="10">
    <location>
        <position position="58"/>
    </location>
    <ligand>
        <name>ATP</name>
        <dbReference type="ChEBI" id="CHEBI:30616"/>
    </ligand>
</feature>
<feature type="binding site" evidence="10">
    <location>
        <position position="164"/>
    </location>
    <ligand>
        <name>ATP</name>
        <dbReference type="ChEBI" id="CHEBI:30616"/>
    </ligand>
</feature>
<name>A0ABD5X3Q2_9EURY</name>
<reference evidence="14 15" key="1">
    <citation type="journal article" date="2014" name="Int. J. Syst. Evol. Microbiol.">
        <title>Complete genome sequence of Corynebacterium casei LMG S-19264T (=DSM 44701T), isolated from a smear-ripened cheese.</title>
        <authorList>
            <consortium name="US DOE Joint Genome Institute (JGI-PGF)"/>
            <person name="Walter F."/>
            <person name="Albersmeier A."/>
            <person name="Kalinowski J."/>
            <person name="Ruckert C."/>
        </authorList>
    </citation>
    <scope>NUCLEOTIDE SEQUENCE [LARGE SCALE GENOMIC DNA]</scope>
    <source>
        <strain evidence="14 15">CGMCC 4.7215</strain>
    </source>
</reference>
<keyword evidence="9 10" id="KW-0694">RNA-binding</keyword>
<feature type="binding site" evidence="10">
    <location>
        <position position="121"/>
    </location>
    <ligand>
        <name>Mg(2+)</name>
        <dbReference type="ChEBI" id="CHEBI:18420"/>
    </ligand>
</feature>
<dbReference type="Pfam" id="PF09249">
    <property type="entry name" value="tRNA_NucTransf2"/>
    <property type="match status" value="1"/>
</dbReference>
<dbReference type="InterPro" id="IPR015329">
    <property type="entry name" value="tRNA_NucTransf2"/>
</dbReference>
<dbReference type="Gene3D" id="3.30.70.590">
    <property type="entry name" value="Poly(A) polymerase predicted RNA binding domain"/>
    <property type="match status" value="1"/>
</dbReference>
<dbReference type="SUPFAM" id="SSF55003">
    <property type="entry name" value="PAP/Archaeal CCA-adding enzyme, C-terminal domain"/>
    <property type="match status" value="1"/>
</dbReference>
<evidence type="ECO:0000256" key="8">
    <source>
        <dbReference type="ARBA" id="ARBA00022842"/>
    </source>
</evidence>
<keyword evidence="8 10" id="KW-0460">Magnesium</keyword>
<dbReference type="InterPro" id="IPR002934">
    <property type="entry name" value="Polymerase_NTP_transf_dom"/>
</dbReference>
<feature type="binding site" evidence="10">
    <location>
        <position position="70"/>
    </location>
    <ligand>
        <name>Mg(2+)</name>
        <dbReference type="ChEBI" id="CHEBI:18420"/>
    </ligand>
</feature>
<evidence type="ECO:0000256" key="9">
    <source>
        <dbReference type="ARBA" id="ARBA00022884"/>
    </source>
</evidence>
<dbReference type="Pfam" id="PF01909">
    <property type="entry name" value="NTP_transf_2"/>
    <property type="match status" value="1"/>
</dbReference>
<dbReference type="PANTHER" id="PTHR39643:SF1">
    <property type="entry name" value="CCA-ADDING ENZYME"/>
    <property type="match status" value="1"/>
</dbReference>
<proteinExistence type="inferred from homology"/>
<dbReference type="InterPro" id="IPR011068">
    <property type="entry name" value="NuclTrfase_I-like_C"/>
</dbReference>
<keyword evidence="4 10" id="KW-0479">Metal-binding</keyword>